<dbReference type="EMBL" id="SDMP01000003">
    <property type="protein sequence ID" value="RYR65487.1"/>
    <property type="molecule type" value="Genomic_DNA"/>
</dbReference>
<dbReference type="Pfam" id="PF03004">
    <property type="entry name" value="Transposase_24"/>
    <property type="match status" value="1"/>
</dbReference>
<reference evidence="3 4" key="1">
    <citation type="submission" date="2019-01" db="EMBL/GenBank/DDBJ databases">
        <title>Sequencing of cultivated peanut Arachis hypogaea provides insights into genome evolution and oil improvement.</title>
        <authorList>
            <person name="Chen X."/>
        </authorList>
    </citation>
    <scope>NUCLEOTIDE SEQUENCE [LARGE SCALE GENOMIC DNA]</scope>
    <source>
        <strain evidence="4">cv. Fuhuasheng</strain>
        <tissue evidence="3">Leaves</tissue>
    </source>
</reference>
<sequence>MFLDYLFLYLFTLSSLLVQSERHGRRVSRGELYLLTHKRANGSYARDAARAIGEMIEAIEKRDESSRLLSQNDLLAQALRKEHPGRVRGMRLGPTSSQVFGMNSHQPSNDFEREETQRWRMRQAVEDEVAAGKVRIQAMESALICLLQGQGGKLLSDVAAWMSVLEGQNRK</sequence>
<keyword evidence="4" id="KW-1185">Reference proteome</keyword>
<evidence type="ECO:0000313" key="4">
    <source>
        <dbReference type="Proteomes" id="UP000289738"/>
    </source>
</evidence>
<dbReference type="AlphaFoldDB" id="A0A445DQN6"/>
<gene>
    <name evidence="3" type="ORF">Ahy_A03g011417</name>
</gene>
<comment type="caution">
    <text evidence="3">The sequence shown here is derived from an EMBL/GenBank/DDBJ whole genome shotgun (WGS) entry which is preliminary data.</text>
</comment>
<accession>A0A445DQN6</accession>
<feature type="compositionally biased region" description="Polar residues" evidence="1">
    <location>
        <begin position="94"/>
        <end position="109"/>
    </location>
</feature>
<evidence type="ECO:0000313" key="3">
    <source>
        <dbReference type="EMBL" id="RYR65487.1"/>
    </source>
</evidence>
<organism evidence="3 4">
    <name type="scientific">Arachis hypogaea</name>
    <name type="common">Peanut</name>
    <dbReference type="NCBI Taxonomy" id="3818"/>
    <lineage>
        <taxon>Eukaryota</taxon>
        <taxon>Viridiplantae</taxon>
        <taxon>Streptophyta</taxon>
        <taxon>Embryophyta</taxon>
        <taxon>Tracheophyta</taxon>
        <taxon>Spermatophyta</taxon>
        <taxon>Magnoliopsida</taxon>
        <taxon>eudicotyledons</taxon>
        <taxon>Gunneridae</taxon>
        <taxon>Pentapetalae</taxon>
        <taxon>rosids</taxon>
        <taxon>fabids</taxon>
        <taxon>Fabales</taxon>
        <taxon>Fabaceae</taxon>
        <taxon>Papilionoideae</taxon>
        <taxon>50 kb inversion clade</taxon>
        <taxon>dalbergioids sensu lato</taxon>
        <taxon>Dalbergieae</taxon>
        <taxon>Pterocarpus clade</taxon>
        <taxon>Arachis</taxon>
    </lineage>
</organism>
<feature type="region of interest" description="Disordered" evidence="1">
    <location>
        <begin position="87"/>
        <end position="109"/>
    </location>
</feature>
<name>A0A445DQN6_ARAHY</name>
<evidence type="ECO:0000256" key="2">
    <source>
        <dbReference type="SAM" id="SignalP"/>
    </source>
</evidence>
<keyword evidence="2" id="KW-0732">Signal</keyword>
<feature type="chain" id="PRO_5019448230" evidence="2">
    <location>
        <begin position="21"/>
        <end position="171"/>
    </location>
</feature>
<dbReference type="Proteomes" id="UP000289738">
    <property type="component" value="Chromosome A03"/>
</dbReference>
<feature type="signal peptide" evidence="2">
    <location>
        <begin position="1"/>
        <end position="20"/>
    </location>
</feature>
<proteinExistence type="predicted"/>
<evidence type="ECO:0000256" key="1">
    <source>
        <dbReference type="SAM" id="MobiDB-lite"/>
    </source>
</evidence>
<dbReference type="InterPro" id="IPR004252">
    <property type="entry name" value="Probable_transposase_24"/>
</dbReference>
<protein>
    <submittedName>
        <fullName evidence="3">Uncharacterized protein</fullName>
    </submittedName>
</protein>